<name>A0A832XLG5_9ARCH</name>
<dbReference type="InterPro" id="IPR036388">
    <property type="entry name" value="WH-like_DNA-bd_sf"/>
</dbReference>
<dbReference type="Proteomes" id="UP000604391">
    <property type="component" value="Unassembled WGS sequence"/>
</dbReference>
<organism evidence="2 3">
    <name type="scientific">Candidatus Undinarchaeum marinum</name>
    <dbReference type="NCBI Taxonomy" id="2756141"/>
    <lineage>
        <taxon>Archaea</taxon>
        <taxon>Candidatus Undinarchaeota</taxon>
        <taxon>Candidatus Undinarchaeia</taxon>
        <taxon>Candidatus Undinarchaeales</taxon>
        <taxon>Candidatus Undinarchaeaceae</taxon>
        <taxon>Candidatus Undinarchaeum</taxon>
    </lineage>
</organism>
<evidence type="ECO:0000259" key="1">
    <source>
        <dbReference type="Pfam" id="PF01978"/>
    </source>
</evidence>
<keyword evidence="3" id="KW-1185">Reference proteome</keyword>
<comment type="caution">
    <text evidence="2">The sequence shown here is derived from an EMBL/GenBank/DDBJ whole genome shotgun (WGS) entry which is preliminary data.</text>
</comment>
<proteinExistence type="predicted"/>
<evidence type="ECO:0000313" key="2">
    <source>
        <dbReference type="EMBL" id="HIJ99857.1"/>
    </source>
</evidence>
<sequence>MGNMLDPEFRILLKEEYDFRENHLILLSHFMSKKGKKLSAETLWTETEVPKGRIYEFLNDLVDWGFLDVEYKKPKTYSIRNLKEALQNAINRKERKLTQTEKKTLEVANKIEKAWRAELGEKTGSITIISSPEEFYIKAREMLMDSTTAKISERTPLLFLSTERNSTWRRRTYEIMIDMTESKRLDLKYIFSLENVRKVASESENADEVIKSLKGALENENLACRYVKGTGIESMLIVKDRALLGMVSPKTGSVENGLYIESKEMVDSLDKMYDLIFEEAEPLGLKALQILGKALEE</sequence>
<dbReference type="PANTHER" id="PTHR34293:SF1">
    <property type="entry name" value="HTH-TYPE TRANSCRIPTIONAL REGULATOR TRMBL2"/>
    <property type="match status" value="1"/>
</dbReference>
<accession>A0A832XLG5</accession>
<feature type="domain" description="Transcription regulator TrmB N-terminal" evidence="1">
    <location>
        <begin position="36"/>
        <end position="79"/>
    </location>
</feature>
<protein>
    <recommendedName>
        <fullName evidence="1">Transcription regulator TrmB N-terminal domain-containing protein</fullName>
    </recommendedName>
</protein>
<dbReference type="AlphaFoldDB" id="A0A832XLG5"/>
<dbReference type="PANTHER" id="PTHR34293">
    <property type="entry name" value="HTH-TYPE TRANSCRIPTIONAL REGULATOR TRMBL2"/>
    <property type="match status" value="1"/>
</dbReference>
<reference evidence="2 3" key="1">
    <citation type="journal article" name="Nat. Commun.">
        <title>Undinarchaeota illuminate DPANN phylogeny and the impact of gene transfer on archaeal evolution.</title>
        <authorList>
            <person name="Dombrowski N."/>
            <person name="Williams T.A."/>
            <person name="Sun J."/>
            <person name="Woodcroft B.J."/>
            <person name="Lee J.H."/>
            <person name="Minh B.Q."/>
            <person name="Rinke C."/>
            <person name="Spang A."/>
        </authorList>
    </citation>
    <scope>NUCLEOTIDE SEQUENCE [LARGE SCALE GENOMIC DNA]</scope>
    <source>
        <strain evidence="2">MAG_bin17</strain>
    </source>
</reference>
<dbReference type="InterPro" id="IPR002831">
    <property type="entry name" value="Tscrpt_reg_TrmB_N"/>
</dbReference>
<dbReference type="Gene3D" id="1.10.10.10">
    <property type="entry name" value="Winged helix-like DNA-binding domain superfamily/Winged helix DNA-binding domain"/>
    <property type="match status" value="1"/>
</dbReference>
<dbReference type="Pfam" id="PF01978">
    <property type="entry name" value="TrmB"/>
    <property type="match status" value="1"/>
</dbReference>
<dbReference type="EMBL" id="DVAD01000016">
    <property type="protein sequence ID" value="HIJ99857.1"/>
    <property type="molecule type" value="Genomic_DNA"/>
</dbReference>
<dbReference type="InterPro" id="IPR051797">
    <property type="entry name" value="TrmB-like"/>
</dbReference>
<gene>
    <name evidence="2" type="ORF">H1011_03525</name>
</gene>
<evidence type="ECO:0000313" key="3">
    <source>
        <dbReference type="Proteomes" id="UP000604391"/>
    </source>
</evidence>